<evidence type="ECO:0000256" key="1">
    <source>
        <dbReference type="SAM" id="MobiDB-lite"/>
    </source>
</evidence>
<dbReference type="Gene3D" id="3.30.1540.10">
    <property type="entry name" value="formyl-coa transferase, domain 3"/>
    <property type="match status" value="1"/>
</dbReference>
<accession>A0ABP8GE16</accession>
<comment type="caution">
    <text evidence="2">The sequence shown here is derived from an EMBL/GenBank/DDBJ whole genome shotgun (WGS) entry which is preliminary data.</text>
</comment>
<dbReference type="RefSeq" id="WP_345245554.1">
    <property type="nucleotide sequence ID" value="NZ_BAABFO010000001.1"/>
</dbReference>
<dbReference type="InterPro" id="IPR044855">
    <property type="entry name" value="CoA-Trfase_III_dom3_sf"/>
</dbReference>
<keyword evidence="3" id="KW-1185">Reference proteome</keyword>
<dbReference type="SUPFAM" id="SSF89796">
    <property type="entry name" value="CoA-transferase family III (CaiB/BaiF)"/>
    <property type="match status" value="1"/>
</dbReference>
<reference evidence="3" key="1">
    <citation type="journal article" date="2019" name="Int. J. Syst. Evol. Microbiol.">
        <title>The Global Catalogue of Microorganisms (GCM) 10K type strain sequencing project: providing services to taxonomists for standard genome sequencing and annotation.</title>
        <authorList>
            <consortium name="The Broad Institute Genomics Platform"/>
            <consortium name="The Broad Institute Genome Sequencing Center for Infectious Disease"/>
            <person name="Wu L."/>
            <person name="Ma J."/>
        </authorList>
    </citation>
    <scope>NUCLEOTIDE SEQUENCE [LARGE SCALE GENOMIC DNA]</scope>
    <source>
        <strain evidence="3">JCM 17666</strain>
    </source>
</reference>
<dbReference type="Pfam" id="PF02515">
    <property type="entry name" value="CoA_transf_3"/>
    <property type="match status" value="1"/>
</dbReference>
<dbReference type="EMBL" id="BAABFO010000001">
    <property type="protein sequence ID" value="GAA4322627.1"/>
    <property type="molecule type" value="Genomic_DNA"/>
</dbReference>
<feature type="region of interest" description="Disordered" evidence="1">
    <location>
        <begin position="341"/>
        <end position="364"/>
    </location>
</feature>
<dbReference type="PANTHER" id="PTHR48228:SF5">
    <property type="entry name" value="ALPHA-METHYLACYL-COA RACEMASE"/>
    <property type="match status" value="1"/>
</dbReference>
<proteinExistence type="predicted"/>
<sequence>MADDGETRARSGPLAGLCIVEFAGIGPGPMAAMLLADLGADVLRIDRAEPVALGIRRPLRYNLLLRNRDAIALDLKRDDARALALRLVSGADALIEGFRPGVMERLGLGPDACLAANPKLVYGRMTGWGQDGPLARAAGHDLNYIALTGALGLIGRAGQPPAVPLNVIGDYGGGALYLALGMLAALLEAGRSGRGQVVDAAIVDGAASLMTSFFGMHAAGMLAPGRGANLLDSGAYFYDVYQCADGKWLSVAALEGKFHDELLRRLGIDAPPGAQEDRAQWPRMRSLLERTFRQRPRDQWCALLDGADACVAPVLSLDEAFAHPHLQARATFVDVDGVPQPAPAPRFSRSVPATPTPPRAATPESAHAALARWLGREEADMWTRRMA</sequence>
<dbReference type="InterPro" id="IPR050509">
    <property type="entry name" value="CoA-transferase_III"/>
</dbReference>
<evidence type="ECO:0000313" key="3">
    <source>
        <dbReference type="Proteomes" id="UP001501671"/>
    </source>
</evidence>
<evidence type="ECO:0000313" key="2">
    <source>
        <dbReference type="EMBL" id="GAA4322627.1"/>
    </source>
</evidence>
<organism evidence="2 3">
    <name type="scientific">Pigmentiphaga soli</name>
    <dbReference type="NCBI Taxonomy" id="1007095"/>
    <lineage>
        <taxon>Bacteria</taxon>
        <taxon>Pseudomonadati</taxon>
        <taxon>Pseudomonadota</taxon>
        <taxon>Betaproteobacteria</taxon>
        <taxon>Burkholderiales</taxon>
        <taxon>Alcaligenaceae</taxon>
        <taxon>Pigmentiphaga</taxon>
    </lineage>
</organism>
<gene>
    <name evidence="2" type="ORF">GCM10023144_02770</name>
</gene>
<dbReference type="PANTHER" id="PTHR48228">
    <property type="entry name" value="SUCCINYL-COA--D-CITRAMALATE COA-TRANSFERASE"/>
    <property type="match status" value="1"/>
</dbReference>
<name>A0ABP8GE16_9BURK</name>
<dbReference type="Gene3D" id="3.40.50.10540">
    <property type="entry name" value="Crotonobetainyl-coa:carnitine coa-transferase, domain 1"/>
    <property type="match status" value="1"/>
</dbReference>
<dbReference type="InterPro" id="IPR003673">
    <property type="entry name" value="CoA-Trfase_fam_III"/>
</dbReference>
<protein>
    <submittedName>
        <fullName evidence="2">CaiB/BaiF CoA-transferase family protein</fullName>
    </submittedName>
</protein>
<dbReference type="Proteomes" id="UP001501671">
    <property type="component" value="Unassembled WGS sequence"/>
</dbReference>
<dbReference type="InterPro" id="IPR023606">
    <property type="entry name" value="CoA-Trfase_III_dom_1_sf"/>
</dbReference>